<comment type="cofactor">
    <cofactor evidence="1">
        <name>Mg(2+)</name>
        <dbReference type="ChEBI" id="CHEBI:18420"/>
    </cofactor>
</comment>
<dbReference type="Gene3D" id="3.40.50.10330">
    <property type="entry name" value="Probable inorganic polyphosphate/atp-NAD kinase, domain 1"/>
    <property type="match status" value="1"/>
</dbReference>
<proteinExistence type="predicted"/>
<dbReference type="GO" id="GO:0016301">
    <property type="term" value="F:kinase activity"/>
    <property type="evidence" value="ECO:0007669"/>
    <property type="project" value="UniProtKB-KW"/>
</dbReference>
<protein>
    <submittedName>
        <fullName evidence="13">YegS/Rv2252/BmrU family lipid kinase</fullName>
    </submittedName>
</protein>
<evidence type="ECO:0000256" key="11">
    <source>
        <dbReference type="ARBA" id="ARBA00023264"/>
    </source>
</evidence>
<dbReference type="EMBL" id="SLUP01000004">
    <property type="protein sequence ID" value="TCL66051.1"/>
    <property type="molecule type" value="Genomic_DNA"/>
</dbReference>
<dbReference type="PROSITE" id="PS50146">
    <property type="entry name" value="DAGK"/>
    <property type="match status" value="1"/>
</dbReference>
<dbReference type="AlphaFoldDB" id="A0A4R1RIW2"/>
<dbReference type="InterPro" id="IPR005218">
    <property type="entry name" value="Diacylglycerol/lipid_kinase"/>
</dbReference>
<dbReference type="InterPro" id="IPR017438">
    <property type="entry name" value="ATP-NAD_kinase_N"/>
</dbReference>
<dbReference type="Pfam" id="PF19279">
    <property type="entry name" value="YegS_C"/>
    <property type="match status" value="1"/>
</dbReference>
<evidence type="ECO:0000256" key="1">
    <source>
        <dbReference type="ARBA" id="ARBA00001946"/>
    </source>
</evidence>
<evidence type="ECO:0000256" key="8">
    <source>
        <dbReference type="ARBA" id="ARBA00022842"/>
    </source>
</evidence>
<keyword evidence="11" id="KW-1208">Phospholipid metabolism</keyword>
<dbReference type="SUPFAM" id="SSF111331">
    <property type="entry name" value="NAD kinase/diacylglycerol kinase-like"/>
    <property type="match status" value="1"/>
</dbReference>
<dbReference type="NCBIfam" id="TIGR00147">
    <property type="entry name" value="YegS/Rv2252/BmrU family lipid kinase"/>
    <property type="match status" value="1"/>
</dbReference>
<dbReference type="InterPro" id="IPR001206">
    <property type="entry name" value="Diacylglycerol_kinase_cat_dom"/>
</dbReference>
<keyword evidence="2" id="KW-0444">Lipid biosynthesis</keyword>
<evidence type="ECO:0000256" key="7">
    <source>
        <dbReference type="ARBA" id="ARBA00022840"/>
    </source>
</evidence>
<keyword evidence="3" id="KW-0808">Transferase</keyword>
<dbReference type="InterPro" id="IPR045540">
    <property type="entry name" value="YegS/DAGK_C"/>
</dbReference>
<dbReference type="GO" id="GO:0005886">
    <property type="term" value="C:plasma membrane"/>
    <property type="evidence" value="ECO:0007669"/>
    <property type="project" value="TreeGrafter"/>
</dbReference>
<feature type="domain" description="DAGKc" evidence="12">
    <location>
        <begin position="1"/>
        <end position="128"/>
    </location>
</feature>
<keyword evidence="5" id="KW-0547">Nucleotide-binding</keyword>
<organism evidence="13 14">
    <name type="scientific">Mariniflexile fucanivorans</name>
    <dbReference type="NCBI Taxonomy" id="264023"/>
    <lineage>
        <taxon>Bacteria</taxon>
        <taxon>Pseudomonadati</taxon>
        <taxon>Bacteroidota</taxon>
        <taxon>Flavobacteriia</taxon>
        <taxon>Flavobacteriales</taxon>
        <taxon>Flavobacteriaceae</taxon>
        <taxon>Mariniflexile</taxon>
    </lineage>
</organism>
<comment type="caution">
    <text evidence="13">The sequence shown here is derived from an EMBL/GenBank/DDBJ whole genome shotgun (WGS) entry which is preliminary data.</text>
</comment>
<keyword evidence="4" id="KW-0479">Metal-binding</keyword>
<dbReference type="GO" id="GO:0008654">
    <property type="term" value="P:phospholipid biosynthetic process"/>
    <property type="evidence" value="ECO:0007669"/>
    <property type="project" value="UniProtKB-KW"/>
</dbReference>
<gene>
    <name evidence="13" type="ORF">EV196_10479</name>
</gene>
<sequence length="293" mass="32763">MISIHFIVNPIAGTGNHGFSETFLQDYFDESQYKLTVKCSSYKGHAIDLTKESVNQKATIIVACGGDGTINEVASTLVNTNIPLGIIPVGSGNGLASNLKIPQNVKKAIEVIKNNHQTKIDVGCVNEHYFFSNVGFGFSASVIKNYEHLQKRTLYYYIKASIKSYKEFNKKRNIEIEINELESFANPFLIFISNTNELGYHVSLTPKASLQDGLLDVLIVPNLNNAKMLLFGIFMLLKKPKTLKEARCFQTKAIKLQRNQGDYFEAQLDGEFLKIQESSIEISINEQALIIIV</sequence>
<evidence type="ECO:0000256" key="4">
    <source>
        <dbReference type="ARBA" id="ARBA00022723"/>
    </source>
</evidence>
<dbReference type="RefSeq" id="WP_132217542.1">
    <property type="nucleotide sequence ID" value="NZ_OX156936.1"/>
</dbReference>
<evidence type="ECO:0000256" key="2">
    <source>
        <dbReference type="ARBA" id="ARBA00022516"/>
    </source>
</evidence>
<evidence type="ECO:0000259" key="12">
    <source>
        <dbReference type="PROSITE" id="PS50146"/>
    </source>
</evidence>
<evidence type="ECO:0000313" key="14">
    <source>
        <dbReference type="Proteomes" id="UP000295455"/>
    </source>
</evidence>
<dbReference type="Proteomes" id="UP000295455">
    <property type="component" value="Unassembled WGS sequence"/>
</dbReference>
<accession>A0A4R1RIW2</accession>
<dbReference type="SMART" id="SM00046">
    <property type="entry name" value="DAGKc"/>
    <property type="match status" value="1"/>
</dbReference>
<evidence type="ECO:0000256" key="9">
    <source>
        <dbReference type="ARBA" id="ARBA00023098"/>
    </source>
</evidence>
<dbReference type="PANTHER" id="PTHR12358:SF106">
    <property type="entry name" value="LIPID KINASE YEGS"/>
    <property type="match status" value="1"/>
</dbReference>
<keyword evidence="9" id="KW-0443">Lipid metabolism</keyword>
<keyword evidence="10" id="KW-0594">Phospholipid biosynthesis</keyword>
<dbReference type="OrthoDB" id="9786026at2"/>
<evidence type="ECO:0000313" key="13">
    <source>
        <dbReference type="EMBL" id="TCL66051.1"/>
    </source>
</evidence>
<evidence type="ECO:0000256" key="5">
    <source>
        <dbReference type="ARBA" id="ARBA00022741"/>
    </source>
</evidence>
<keyword evidence="7" id="KW-0067">ATP-binding</keyword>
<evidence type="ECO:0000256" key="3">
    <source>
        <dbReference type="ARBA" id="ARBA00022679"/>
    </source>
</evidence>
<evidence type="ECO:0000256" key="10">
    <source>
        <dbReference type="ARBA" id="ARBA00023209"/>
    </source>
</evidence>
<keyword evidence="6 13" id="KW-0418">Kinase</keyword>
<name>A0A4R1RIW2_9FLAO</name>
<dbReference type="Gene3D" id="2.60.200.40">
    <property type="match status" value="1"/>
</dbReference>
<dbReference type="InterPro" id="IPR050187">
    <property type="entry name" value="Lipid_Phosphate_FormReg"/>
</dbReference>
<keyword evidence="14" id="KW-1185">Reference proteome</keyword>
<dbReference type="PANTHER" id="PTHR12358">
    <property type="entry name" value="SPHINGOSINE KINASE"/>
    <property type="match status" value="1"/>
</dbReference>
<reference evidence="13 14" key="1">
    <citation type="submission" date="2019-03" db="EMBL/GenBank/DDBJ databases">
        <title>Genomic Encyclopedia of Type Strains, Phase IV (KMG-IV): sequencing the most valuable type-strain genomes for metagenomic binning, comparative biology and taxonomic classification.</title>
        <authorList>
            <person name="Goeker M."/>
        </authorList>
    </citation>
    <scope>NUCLEOTIDE SEQUENCE [LARGE SCALE GENOMIC DNA]</scope>
    <source>
        <strain evidence="13 14">DSM 18792</strain>
    </source>
</reference>
<dbReference type="GO" id="GO:0046872">
    <property type="term" value="F:metal ion binding"/>
    <property type="evidence" value="ECO:0007669"/>
    <property type="project" value="UniProtKB-KW"/>
</dbReference>
<keyword evidence="8" id="KW-0460">Magnesium</keyword>
<dbReference type="Pfam" id="PF00781">
    <property type="entry name" value="DAGK_cat"/>
    <property type="match status" value="1"/>
</dbReference>
<dbReference type="GO" id="GO:0005524">
    <property type="term" value="F:ATP binding"/>
    <property type="evidence" value="ECO:0007669"/>
    <property type="project" value="UniProtKB-KW"/>
</dbReference>
<evidence type="ECO:0000256" key="6">
    <source>
        <dbReference type="ARBA" id="ARBA00022777"/>
    </source>
</evidence>
<dbReference type="InterPro" id="IPR016064">
    <property type="entry name" value="NAD/diacylglycerol_kinase_sf"/>
</dbReference>